<sequence>MRKFNKPFCLFVGLPVIGLVAAFSSFAADLNENLVVAQNAKTTESSAITNTSRGELNGFKGYRHHRTGYKKHTDGWWYPEAAFEPGAHADSTNVKPKKASQKSKKEDDKPWLIKNHVDFCSSKYKSYTSSDNSYQPFDGPRKQCVSRYYSPK</sequence>
<dbReference type="AlphaFoldDB" id="A0A1R0FBF4"/>
<comment type="similarity">
    <text evidence="2">Belongs to the BA14k family.</text>
</comment>
<keyword evidence="4" id="KW-1003">Cell membrane</keyword>
<protein>
    <recommendedName>
        <fullName evidence="3">Lectin-like protein BA14k</fullName>
    </recommendedName>
</protein>
<dbReference type="Pfam" id="PF07886">
    <property type="entry name" value="BA14K"/>
    <property type="match status" value="1"/>
</dbReference>
<keyword evidence="4" id="KW-0472">Membrane</keyword>
<dbReference type="InterPro" id="IPR012413">
    <property type="entry name" value="BA14K"/>
</dbReference>
<feature type="chain" id="PRO_5010276049" description="Lectin-like protein BA14k" evidence="8">
    <location>
        <begin position="28"/>
        <end position="152"/>
    </location>
</feature>
<proteinExistence type="inferred from homology"/>
<evidence type="ECO:0000313" key="9">
    <source>
        <dbReference type="EMBL" id="OLY44327.1"/>
    </source>
</evidence>
<evidence type="ECO:0000256" key="1">
    <source>
        <dbReference type="ARBA" id="ARBA00004167"/>
    </source>
</evidence>
<evidence type="ECO:0000256" key="6">
    <source>
        <dbReference type="ARBA" id="ARBA00025321"/>
    </source>
</evidence>
<gene>
    <name evidence="9" type="ORF">PEB0149_017960</name>
</gene>
<dbReference type="GO" id="GO:0030246">
    <property type="term" value="F:carbohydrate binding"/>
    <property type="evidence" value="ECO:0007669"/>
    <property type="project" value="UniProtKB-KW"/>
</dbReference>
<comment type="subcellular location">
    <subcellularLocation>
        <location evidence="1">Membrane</location>
        <topology evidence="1">Single-pass membrane protein</topology>
    </subcellularLocation>
</comment>
<keyword evidence="8" id="KW-0732">Signal</keyword>
<dbReference type="EMBL" id="LXYT01000001">
    <property type="protein sequence ID" value="OLY44327.1"/>
    <property type="molecule type" value="Genomic_DNA"/>
</dbReference>
<organism evidence="9 10">
    <name type="scientific">Bartonella apis</name>
    <dbReference type="NCBI Taxonomy" id="1686310"/>
    <lineage>
        <taxon>Bacteria</taxon>
        <taxon>Pseudomonadati</taxon>
        <taxon>Pseudomonadota</taxon>
        <taxon>Alphaproteobacteria</taxon>
        <taxon>Hyphomicrobiales</taxon>
        <taxon>Bartonellaceae</taxon>
        <taxon>Bartonella</taxon>
    </lineage>
</organism>
<evidence type="ECO:0000256" key="4">
    <source>
        <dbReference type="ARBA" id="ARBA00022475"/>
    </source>
</evidence>
<evidence type="ECO:0000256" key="8">
    <source>
        <dbReference type="SAM" id="SignalP"/>
    </source>
</evidence>
<comment type="function">
    <text evidence="6">Has immunoglobulin-binding and hemagglutination properties, and can bind to mannose. Essential for virulence. May be involved in LPS biosynthesis or polysaccharide transport.</text>
</comment>
<reference evidence="9 10" key="1">
    <citation type="submission" date="2016-12" db="EMBL/GenBank/DDBJ databases">
        <title>Comparative genomics of Bartonella apis.</title>
        <authorList>
            <person name="Engel P."/>
        </authorList>
    </citation>
    <scope>NUCLEOTIDE SEQUENCE [LARGE SCALE GENOMIC DNA]</scope>
    <source>
        <strain evidence="9 10">PEB0149</strain>
    </source>
</reference>
<feature type="signal peptide" evidence="8">
    <location>
        <begin position="1"/>
        <end position="27"/>
    </location>
</feature>
<accession>A0A1R0FBF4</accession>
<dbReference type="Proteomes" id="UP000187344">
    <property type="component" value="Unassembled WGS sequence"/>
</dbReference>
<comment type="caution">
    <text evidence="9">The sequence shown here is derived from an EMBL/GenBank/DDBJ whole genome shotgun (WGS) entry which is preliminary data.</text>
</comment>
<dbReference type="RefSeq" id="WP_075869472.1">
    <property type="nucleotide sequence ID" value="NZ_CALYQA010000002.1"/>
</dbReference>
<evidence type="ECO:0000256" key="5">
    <source>
        <dbReference type="ARBA" id="ARBA00022734"/>
    </source>
</evidence>
<feature type="region of interest" description="Disordered" evidence="7">
    <location>
        <begin position="86"/>
        <end position="109"/>
    </location>
</feature>
<evidence type="ECO:0000256" key="2">
    <source>
        <dbReference type="ARBA" id="ARBA00010270"/>
    </source>
</evidence>
<evidence type="ECO:0000313" key="10">
    <source>
        <dbReference type="Proteomes" id="UP000187344"/>
    </source>
</evidence>
<evidence type="ECO:0000256" key="7">
    <source>
        <dbReference type="SAM" id="MobiDB-lite"/>
    </source>
</evidence>
<dbReference type="GO" id="GO:0016020">
    <property type="term" value="C:membrane"/>
    <property type="evidence" value="ECO:0007669"/>
    <property type="project" value="UniProtKB-SubCell"/>
</dbReference>
<name>A0A1R0FBF4_9HYPH</name>
<keyword evidence="5" id="KW-0430">Lectin</keyword>
<dbReference type="OrthoDB" id="8117189at2"/>
<evidence type="ECO:0000256" key="3">
    <source>
        <dbReference type="ARBA" id="ARBA00020552"/>
    </source>
</evidence>
<keyword evidence="10" id="KW-1185">Reference proteome</keyword>